<dbReference type="InterPro" id="IPR011989">
    <property type="entry name" value="ARM-like"/>
</dbReference>
<dbReference type="AlphaFoldDB" id="A0A1J4JIA0"/>
<organism evidence="1 2">
    <name type="scientific">Tritrichomonas foetus</name>
    <dbReference type="NCBI Taxonomy" id="1144522"/>
    <lineage>
        <taxon>Eukaryota</taxon>
        <taxon>Metamonada</taxon>
        <taxon>Parabasalia</taxon>
        <taxon>Tritrichomonadida</taxon>
        <taxon>Tritrichomonadidae</taxon>
        <taxon>Tritrichomonas</taxon>
    </lineage>
</organism>
<dbReference type="GeneID" id="94844823"/>
<dbReference type="RefSeq" id="XP_068351554.1">
    <property type="nucleotide sequence ID" value="XM_068510119.1"/>
</dbReference>
<dbReference type="Gene3D" id="1.25.10.10">
    <property type="entry name" value="Leucine-rich Repeat Variant"/>
    <property type="match status" value="1"/>
</dbReference>
<name>A0A1J4JIA0_9EUKA</name>
<dbReference type="SUPFAM" id="SSF48371">
    <property type="entry name" value="ARM repeat"/>
    <property type="match status" value="1"/>
</dbReference>
<protein>
    <submittedName>
        <fullName evidence="1">Uncharacterized protein</fullName>
    </submittedName>
</protein>
<dbReference type="Proteomes" id="UP000179807">
    <property type="component" value="Unassembled WGS sequence"/>
</dbReference>
<dbReference type="VEuPathDB" id="TrichDB:TRFO_35193"/>
<accession>A0A1J4JIA0</accession>
<evidence type="ECO:0000313" key="2">
    <source>
        <dbReference type="Proteomes" id="UP000179807"/>
    </source>
</evidence>
<dbReference type="InterPro" id="IPR016024">
    <property type="entry name" value="ARM-type_fold"/>
</dbReference>
<gene>
    <name evidence="1" type="ORF">TRFO_35193</name>
</gene>
<evidence type="ECO:0000313" key="1">
    <source>
        <dbReference type="EMBL" id="OHS98417.1"/>
    </source>
</evidence>
<sequence>MLNEDRTQLPTSNNTLKINQNLKYNYLNDDGYDNYSSQLPQEIKNSIELLKDDTKWEKSILSLLDYFTCLQIQLPRKTIKDLFKILGEINLISNDLMENTLALLDIALRSCGNDYKISFTSKEMSILRQYFPEKHSLDIFTSIIRLDPQAVPLILNQFPPTKDYQGFNSDVSVLISHKFLESLTSILNLVLSLSLRNEVSITFTKIFPSLVSIIPNLPKSDQLLAFKILTIICEKNSVFISVLLNHPGINSLYSRVTVYSNNLLNNSVNHPLNQNEHSYETNCENEDLMVQAFCLAKVITYNYDYPLVFFKRSKIVNLINSSIDNQQNRSLQEISIVLYNLLDDTDSINYFLKNELLQRFLSLHEAVSFNTWEDIMSMICMAVYNASNEQISFMLNFKVLEYITQISENISSNESFIGEIIPLALNTIYSYAEYEYQTNSAFVFSDETKHLLEETSLLENENFHPITTFIQKIDKLYST</sequence>
<dbReference type="EMBL" id="MLAK01001057">
    <property type="protein sequence ID" value="OHS98417.1"/>
    <property type="molecule type" value="Genomic_DNA"/>
</dbReference>
<proteinExistence type="predicted"/>
<comment type="caution">
    <text evidence="1">The sequence shown here is derived from an EMBL/GenBank/DDBJ whole genome shotgun (WGS) entry which is preliminary data.</text>
</comment>
<reference evidence="1" key="1">
    <citation type="submission" date="2016-10" db="EMBL/GenBank/DDBJ databases">
        <authorList>
            <person name="Benchimol M."/>
            <person name="Almeida L.G."/>
            <person name="Vasconcelos A.T."/>
            <person name="Perreira-Neves A."/>
            <person name="Rosa I.A."/>
            <person name="Tasca T."/>
            <person name="Bogo M.R."/>
            <person name="de Souza W."/>
        </authorList>
    </citation>
    <scope>NUCLEOTIDE SEQUENCE [LARGE SCALE GENOMIC DNA]</scope>
    <source>
        <strain evidence="1">K</strain>
    </source>
</reference>
<keyword evidence="2" id="KW-1185">Reference proteome</keyword>